<dbReference type="GeneID" id="91085677"/>
<gene>
    <name evidence="1" type="ORF">L203_101464</name>
</gene>
<organism evidence="1 2">
    <name type="scientific">Cryptococcus depauperatus CBS 7841</name>
    <dbReference type="NCBI Taxonomy" id="1295531"/>
    <lineage>
        <taxon>Eukaryota</taxon>
        <taxon>Fungi</taxon>
        <taxon>Dikarya</taxon>
        <taxon>Basidiomycota</taxon>
        <taxon>Agaricomycotina</taxon>
        <taxon>Tremellomycetes</taxon>
        <taxon>Tremellales</taxon>
        <taxon>Cryptococcaceae</taxon>
        <taxon>Cryptococcus</taxon>
    </lineage>
</organism>
<dbReference type="AlphaFoldDB" id="A0AAJ8JPZ4"/>
<protein>
    <submittedName>
        <fullName evidence="1">Uncharacterized protein</fullName>
    </submittedName>
</protein>
<reference evidence="1" key="1">
    <citation type="submission" date="2016-06" db="EMBL/GenBank/DDBJ databases">
        <authorList>
            <person name="Cuomo C."/>
            <person name="Litvintseva A."/>
            <person name="Heitman J."/>
            <person name="Chen Y."/>
            <person name="Sun S."/>
            <person name="Springer D."/>
            <person name="Dromer F."/>
            <person name="Young S."/>
            <person name="Zeng Q."/>
            <person name="Chapman S."/>
            <person name="Gujja S."/>
            <person name="Saif S."/>
            <person name="Birren B."/>
        </authorList>
    </citation>
    <scope>NUCLEOTIDE SEQUENCE</scope>
    <source>
        <strain evidence="1">CBS 7841</strain>
    </source>
</reference>
<evidence type="ECO:0000313" key="2">
    <source>
        <dbReference type="Proteomes" id="UP000094043"/>
    </source>
</evidence>
<reference evidence="1" key="2">
    <citation type="journal article" date="2022" name="Elife">
        <title>Obligate sexual reproduction of a homothallic fungus closely related to the Cryptococcus pathogenic species complex.</title>
        <authorList>
            <person name="Passer A.R."/>
            <person name="Clancey S.A."/>
            <person name="Shea T."/>
            <person name="David-Palma M."/>
            <person name="Averette A.F."/>
            <person name="Boekhout T."/>
            <person name="Porcel B.M."/>
            <person name="Nowrousian M."/>
            <person name="Cuomo C.A."/>
            <person name="Sun S."/>
            <person name="Heitman J."/>
            <person name="Coelho M.A."/>
        </authorList>
    </citation>
    <scope>NUCLEOTIDE SEQUENCE</scope>
    <source>
        <strain evidence="1">CBS 7841</strain>
    </source>
</reference>
<sequence>MNYPNHNFYSITAPHNLPSDATNGIGYTQFTNASRQIITGREVGSLLEDGGIVCDNLEPSYDLYNGFLRNLKTAAFRYLIQRNGSPGENADVQRLHLKPSVL</sequence>
<proteinExistence type="predicted"/>
<accession>A0AAJ8JPZ4</accession>
<keyword evidence="2" id="KW-1185">Reference proteome</keyword>
<name>A0AAJ8JPZ4_9TREE</name>
<evidence type="ECO:0000313" key="1">
    <source>
        <dbReference type="EMBL" id="WVN86301.1"/>
    </source>
</evidence>
<dbReference type="EMBL" id="CP143785">
    <property type="protein sequence ID" value="WVN86301.1"/>
    <property type="molecule type" value="Genomic_DNA"/>
</dbReference>
<dbReference type="Proteomes" id="UP000094043">
    <property type="component" value="Chromosome 2"/>
</dbReference>
<reference evidence="1" key="3">
    <citation type="submission" date="2024-01" db="EMBL/GenBank/DDBJ databases">
        <authorList>
            <person name="Coelho M.A."/>
            <person name="David-Palma M."/>
            <person name="Shea T."/>
            <person name="Sun S."/>
            <person name="Cuomo C.A."/>
            <person name="Heitman J."/>
        </authorList>
    </citation>
    <scope>NUCLEOTIDE SEQUENCE</scope>
    <source>
        <strain evidence="1">CBS 7841</strain>
    </source>
</reference>
<dbReference type="KEGG" id="cdep:91085677"/>
<dbReference type="RefSeq" id="XP_066067001.1">
    <property type="nucleotide sequence ID" value="XM_066210904.1"/>
</dbReference>